<keyword evidence="2" id="KW-0175">Coiled coil</keyword>
<dbReference type="Gene3D" id="1.10.555.10">
    <property type="entry name" value="Rho GTPase activation protein"/>
    <property type="match status" value="1"/>
</dbReference>
<name>J4UJ09_TRIAS</name>
<dbReference type="PANTHER" id="PTHR23176">
    <property type="entry name" value="RHO/RAC/CDC GTPASE-ACTIVATING PROTEIN"/>
    <property type="match status" value="1"/>
</dbReference>
<dbReference type="GO" id="GO:0005737">
    <property type="term" value="C:cytoplasm"/>
    <property type="evidence" value="ECO:0007669"/>
    <property type="project" value="TreeGrafter"/>
</dbReference>
<dbReference type="SUPFAM" id="SSF103657">
    <property type="entry name" value="BAR/IMD domain-like"/>
    <property type="match status" value="1"/>
</dbReference>
<accession>J4UJ09</accession>
<evidence type="ECO:0000259" key="5">
    <source>
        <dbReference type="PROSITE" id="PS51741"/>
    </source>
</evidence>
<keyword evidence="1" id="KW-0343">GTPase activation</keyword>
<dbReference type="GO" id="GO:0007165">
    <property type="term" value="P:signal transduction"/>
    <property type="evidence" value="ECO:0007669"/>
    <property type="project" value="InterPro"/>
</dbReference>
<dbReference type="InterPro" id="IPR027267">
    <property type="entry name" value="AH/BAR_dom_sf"/>
</dbReference>
<proteinExistence type="predicted"/>
<feature type="domain" description="Rho-GAP" evidence="4">
    <location>
        <begin position="509"/>
        <end position="701"/>
    </location>
</feature>
<feature type="region of interest" description="Disordered" evidence="3">
    <location>
        <begin position="1"/>
        <end position="99"/>
    </location>
</feature>
<dbReference type="GO" id="GO:0005096">
    <property type="term" value="F:GTPase activator activity"/>
    <property type="evidence" value="ECO:0007669"/>
    <property type="project" value="UniProtKB-KW"/>
</dbReference>
<dbReference type="Gene3D" id="1.20.1270.60">
    <property type="entry name" value="Arfaptin homology (AH) domain/BAR domain"/>
    <property type="match status" value="1"/>
</dbReference>
<dbReference type="InterPro" id="IPR001060">
    <property type="entry name" value="FCH_dom"/>
</dbReference>
<gene>
    <name evidence="6" type="ORF">A1Q1_07132</name>
</gene>
<dbReference type="AlphaFoldDB" id="J4UJ09"/>
<feature type="domain" description="F-BAR" evidence="5">
    <location>
        <begin position="121"/>
        <end position="425"/>
    </location>
</feature>
<dbReference type="InterPro" id="IPR008936">
    <property type="entry name" value="Rho_GTPase_activation_prot"/>
</dbReference>
<evidence type="ECO:0000313" key="7">
    <source>
        <dbReference type="Proteomes" id="UP000002748"/>
    </source>
</evidence>
<evidence type="ECO:0000256" key="1">
    <source>
        <dbReference type="ARBA" id="ARBA00022468"/>
    </source>
</evidence>
<dbReference type="EMBL" id="ALBS01000048">
    <property type="protein sequence ID" value="EJT51720.1"/>
    <property type="molecule type" value="Genomic_DNA"/>
</dbReference>
<dbReference type="PANTHER" id="PTHR23176:SF134">
    <property type="entry name" value="RHO-TYPE GTPASE-ACTIVATING PROTEIN"/>
    <property type="match status" value="1"/>
</dbReference>
<evidence type="ECO:0000259" key="4">
    <source>
        <dbReference type="PROSITE" id="PS50238"/>
    </source>
</evidence>
<dbReference type="VEuPathDB" id="FungiDB:A1Q1_07132"/>
<dbReference type="FunFam" id="1.10.555.10:FF:000077">
    <property type="entry name" value="GTPase activating protein"/>
    <property type="match status" value="1"/>
</dbReference>
<dbReference type="GeneID" id="25990644"/>
<evidence type="ECO:0000256" key="2">
    <source>
        <dbReference type="PROSITE-ProRule" id="PRU01077"/>
    </source>
</evidence>
<dbReference type="PROSITE" id="PS50238">
    <property type="entry name" value="RHOGAP"/>
    <property type="match status" value="1"/>
</dbReference>
<sequence>MEAYNYSESPRDLNSPHDPSENGYSFARNNRPHYSSQHSSHPSGASTVMNAGSASQSTTAVSTVSTEAPSSTTTANAFAYRNGRRMSSSSASRLEGKEVDGPVGFDEGIVNGLCDMDCALPLLGDRIKQSVASCKVRQQSCRLPSGQLTQQQISGFFRQRSEVEEKYARGLGDMARQAIEVYSKMDCKAGSFVQSYQQSLRMQEQLAQNRIRFAQRLGEMSEELASLAREGEKQRKIHKDNGARFQAILQDSETVMDKAKARFDATAEELERILVAKEGESYRDAGMRNANAANHTAGNGTSANKNRIGKAMTKGLFKGKNPAQMQRHEDDVRQRMAGASEAFRKAVLESQALRQEYFSQQLPKIVRLLKDCADELDLGIQYHLTRYAFMYESTVVGEGSILCPPTPEDGLSLKQVFESIDNRSDFKAYMQNYAVARNIPKGPRREGPYDENFASTSAPGGPVISGPTNVQTNPVPPPNGSAVAVTSPPQNDYYSSNSIPASTGATFGVDLGDQLQRDGTEVPKIVKKCAEAIEAYGLESMGIYRLSGTTSKVQALKNALDKDIDSVDVMDEQWTSDINVVSGALKLWFRELPEPLLTYGLYHGFIEAARYDNDRLRHIRLHEQVNELPDPNYATLKYFMGHLDRIRRKEGVNQMSASNLSIVFGPTLLGAPPEEGGLNLEHMNFQCKAIETILEKYQEIFVEEEEA</sequence>
<dbReference type="SUPFAM" id="SSF48350">
    <property type="entry name" value="GTPase activation domain, GAP"/>
    <property type="match status" value="1"/>
</dbReference>
<protein>
    <submittedName>
        <fullName evidence="6">GTPase activating protein</fullName>
    </submittedName>
</protein>
<dbReference type="PROSITE" id="PS51741">
    <property type="entry name" value="F_BAR"/>
    <property type="match status" value="1"/>
</dbReference>
<evidence type="ECO:0000313" key="6">
    <source>
        <dbReference type="EMBL" id="EJT51720.1"/>
    </source>
</evidence>
<dbReference type="Proteomes" id="UP000002748">
    <property type="component" value="Unassembled WGS sequence"/>
</dbReference>
<dbReference type="InterPro" id="IPR031160">
    <property type="entry name" value="F_BAR_dom"/>
</dbReference>
<feature type="compositionally biased region" description="Low complexity" evidence="3">
    <location>
        <begin position="33"/>
        <end position="77"/>
    </location>
</feature>
<organism evidence="6 7">
    <name type="scientific">Trichosporon asahii var. asahii (strain ATCC 90039 / CBS 2479 / JCM 2466 / KCTC 7840 / NBRC 103889/ NCYC 2677 / UAMH 7654)</name>
    <name type="common">Yeast</name>
    <dbReference type="NCBI Taxonomy" id="1186058"/>
    <lineage>
        <taxon>Eukaryota</taxon>
        <taxon>Fungi</taxon>
        <taxon>Dikarya</taxon>
        <taxon>Basidiomycota</taxon>
        <taxon>Agaricomycotina</taxon>
        <taxon>Tremellomycetes</taxon>
        <taxon>Trichosporonales</taxon>
        <taxon>Trichosporonaceae</taxon>
        <taxon>Trichosporon</taxon>
    </lineage>
</organism>
<dbReference type="InterPro" id="IPR050729">
    <property type="entry name" value="Rho-GAP"/>
</dbReference>
<dbReference type="KEGG" id="tasa:A1Q1_07132"/>
<comment type="caution">
    <text evidence="6">The sequence shown here is derived from an EMBL/GenBank/DDBJ whole genome shotgun (WGS) entry which is preliminary data.</text>
</comment>
<dbReference type="SMART" id="SM00324">
    <property type="entry name" value="RhoGAP"/>
    <property type="match status" value="1"/>
</dbReference>
<dbReference type="Pfam" id="PF00611">
    <property type="entry name" value="FCH"/>
    <property type="match status" value="1"/>
</dbReference>
<evidence type="ECO:0000256" key="3">
    <source>
        <dbReference type="SAM" id="MobiDB-lite"/>
    </source>
</evidence>
<feature type="compositionally biased region" description="Basic and acidic residues" evidence="3">
    <location>
        <begin position="9"/>
        <end position="20"/>
    </location>
</feature>
<dbReference type="InterPro" id="IPR000198">
    <property type="entry name" value="RhoGAP_dom"/>
</dbReference>
<dbReference type="HOGENOM" id="CLU_010730_1_0_1"/>
<reference evidence="6 7" key="1">
    <citation type="journal article" date="2012" name="Eukaryot. Cell">
        <title>Draft genome sequence of CBS 2479, the standard type strain of Trichosporon asahii.</title>
        <authorList>
            <person name="Yang R.Y."/>
            <person name="Li H.T."/>
            <person name="Zhu H."/>
            <person name="Zhou G.P."/>
            <person name="Wang M."/>
            <person name="Wang L."/>
        </authorList>
    </citation>
    <scope>NUCLEOTIDE SEQUENCE [LARGE SCALE GENOMIC DNA]</scope>
    <source>
        <strain evidence="7">ATCC 90039 / CBS 2479 / JCM 2466 / KCTC 7840 / NCYC 2677 / UAMH 7654</strain>
    </source>
</reference>
<dbReference type="RefSeq" id="XP_014182856.1">
    <property type="nucleotide sequence ID" value="XM_014327381.1"/>
</dbReference>
<dbReference type="OrthoDB" id="79452at2759"/>
<dbReference type="Pfam" id="PF00620">
    <property type="entry name" value="RhoGAP"/>
    <property type="match status" value="1"/>
</dbReference>